<dbReference type="AlphaFoldDB" id="A0A917LX67"/>
<evidence type="ECO:0000313" key="2">
    <source>
        <dbReference type="Proteomes" id="UP000622860"/>
    </source>
</evidence>
<dbReference type="Proteomes" id="UP000622860">
    <property type="component" value="Unassembled WGS sequence"/>
</dbReference>
<keyword evidence="2" id="KW-1185">Reference proteome</keyword>
<evidence type="ECO:0008006" key="3">
    <source>
        <dbReference type="Google" id="ProtNLM"/>
    </source>
</evidence>
<organism evidence="1 2">
    <name type="scientific">Virgibacillus oceani</name>
    <dbReference type="NCBI Taxonomy" id="1479511"/>
    <lineage>
        <taxon>Bacteria</taxon>
        <taxon>Bacillati</taxon>
        <taxon>Bacillota</taxon>
        <taxon>Bacilli</taxon>
        <taxon>Bacillales</taxon>
        <taxon>Bacillaceae</taxon>
        <taxon>Virgibacillus</taxon>
    </lineage>
</organism>
<comment type="caution">
    <text evidence="1">The sequence shown here is derived from an EMBL/GenBank/DDBJ whole genome shotgun (WGS) entry which is preliminary data.</text>
</comment>
<name>A0A917LX67_9BACI</name>
<accession>A0A917LX67</accession>
<reference evidence="1" key="2">
    <citation type="submission" date="2020-09" db="EMBL/GenBank/DDBJ databases">
        <authorList>
            <person name="Sun Q."/>
            <person name="Zhou Y."/>
        </authorList>
    </citation>
    <scope>NUCLEOTIDE SEQUENCE</scope>
    <source>
        <strain evidence="1">CGMCC 1.12754</strain>
    </source>
</reference>
<gene>
    <name evidence="1" type="ORF">GCM10011398_05670</name>
</gene>
<dbReference type="EMBL" id="BMFR01000001">
    <property type="protein sequence ID" value="GGG64912.1"/>
    <property type="molecule type" value="Genomic_DNA"/>
</dbReference>
<proteinExistence type="predicted"/>
<reference evidence="1" key="1">
    <citation type="journal article" date="2014" name="Int. J. Syst. Evol. Microbiol.">
        <title>Complete genome sequence of Corynebacterium casei LMG S-19264T (=DSM 44701T), isolated from a smear-ripened cheese.</title>
        <authorList>
            <consortium name="US DOE Joint Genome Institute (JGI-PGF)"/>
            <person name="Walter F."/>
            <person name="Albersmeier A."/>
            <person name="Kalinowski J."/>
            <person name="Ruckert C."/>
        </authorList>
    </citation>
    <scope>NUCLEOTIDE SEQUENCE</scope>
    <source>
        <strain evidence="1">CGMCC 1.12754</strain>
    </source>
</reference>
<dbReference type="RefSeq" id="WP_188453814.1">
    <property type="nucleotide sequence ID" value="NZ_BMFR01000001.1"/>
</dbReference>
<sequence>MNGLLTRSIENKEKIEMIYLAADNHISQRIIRVLKINEDMILAYCYQKKKVRTFKLDNILSVGPIRKRMGA</sequence>
<evidence type="ECO:0000313" key="1">
    <source>
        <dbReference type="EMBL" id="GGG64912.1"/>
    </source>
</evidence>
<dbReference type="PROSITE" id="PS52050">
    <property type="entry name" value="WYL"/>
    <property type="match status" value="1"/>
</dbReference>
<protein>
    <recommendedName>
        <fullName evidence="3">WYL domain-containing protein</fullName>
    </recommendedName>
</protein>